<keyword evidence="2" id="KW-1133">Transmembrane helix</keyword>
<dbReference type="AlphaFoldDB" id="A0A7R9ESW6"/>
<protein>
    <submittedName>
        <fullName evidence="3">Uncharacterized protein</fullName>
    </submittedName>
</protein>
<dbReference type="PANTHER" id="PTHR14905:SF7">
    <property type="entry name" value="VON WILLEBRAND FACTOR A DOMAIN-CONTAINING PROTEIN 7"/>
    <property type="match status" value="1"/>
</dbReference>
<reference evidence="3" key="1">
    <citation type="submission" date="2020-11" db="EMBL/GenBank/DDBJ databases">
        <authorList>
            <person name="Tran Van P."/>
        </authorList>
    </citation>
    <scope>NUCLEOTIDE SEQUENCE</scope>
</reference>
<feature type="transmembrane region" description="Helical" evidence="2">
    <location>
        <begin position="953"/>
        <end position="974"/>
    </location>
</feature>
<keyword evidence="2" id="KW-0472">Membrane</keyword>
<feature type="compositionally biased region" description="Basic residues" evidence="1">
    <location>
        <begin position="624"/>
        <end position="637"/>
    </location>
</feature>
<evidence type="ECO:0000313" key="3">
    <source>
        <dbReference type="EMBL" id="CAD7439429.1"/>
    </source>
</evidence>
<gene>
    <name evidence="3" type="ORF">TBIB3V08_LOCUS1993</name>
</gene>
<dbReference type="PANTHER" id="PTHR14905">
    <property type="entry name" value="NG37"/>
    <property type="match status" value="1"/>
</dbReference>
<evidence type="ECO:0000256" key="2">
    <source>
        <dbReference type="SAM" id="Phobius"/>
    </source>
</evidence>
<dbReference type="EMBL" id="OD564682">
    <property type="protein sequence ID" value="CAD7439429.1"/>
    <property type="molecule type" value="Genomic_DNA"/>
</dbReference>
<dbReference type="InterPro" id="IPR052577">
    <property type="entry name" value="VWA7"/>
</dbReference>
<proteinExistence type="predicted"/>
<feature type="region of interest" description="Disordered" evidence="1">
    <location>
        <begin position="616"/>
        <end position="652"/>
    </location>
</feature>
<name>A0A7R9ESW6_9NEOP</name>
<sequence length="991" mass="108135">MYEIPSITPSVQFSETQANNSRQKQLIKCRTSAARQVEAITLVINSLTMKDRRGSLLVLLGCVILAPSAHMAATITATGRILSTQDYHRPTEELQHEYFDMDQNLDLTDAEIPRETSTTLASVITSSTETPPSPSPKFRTSEPEDLLSEIEAMLRDRYVRGPVAVIVDRSASALNKAREIWSDVIGNNTSFGVNLLLLTYAKTGFRKSMGPLRINHMVPKALDKWNDESGKLIIEILYKILEMVPYAGYIEDRRVPDTPSGTRAEIEQRANYFNSPGRTRVRNGTTTNYTLVKAGAIRGRVANFDCTQDVVPVLRPKNLSEFQRLLREVPAASTMGGIAFTSLLKASEQIPFDGEILLFTGTRATDENIAQLAADTLLRKRCRLYVIWCGPSLRNGQGVEVLYHEVAHHTGGGLHANLITNLPDEDSKLKEVILAVRRGLSGHSSLDFQVDSSVRALKLTVEGRVDKVVLSRPSGGRAVDLLSDEEVRNWEAGSATLEKTPTLLATRLNTGSDAAGTWTLSLAGERGEAQESYDVTVRAASPLGFTTTLLDGAHSNKGGRSGAAEQNGAQTKCMYTRMNGVTPIRMVKRSASQPPWKLVDVCVAPPSPPELVDVCVAPPSPPRTSRRLRRSTLRTSRRTATTPQIPGAGNNSTLRVKLSGGIGDVSAVNIVDGNGKKVSKLSYLRQSGSFILQVPADTLPLEPFYLQVIGQDTRGERFQRVSYLSPQTSQLSSSQASPLGLEVALNSTLAGLPGQTFQVTFTVTNYQTISITSFFSCQAQKMRILNIQPLSAIIAPKQSVNVVLLVSVPQSVVTGTKDVITFTATLNSASGISKAAYLYVGTQTYDNKKPTLSYTFSNKCDNTNEDNCQSKVWGVDIIVQDDTSGLLQVTSQPRGIQFHSTFIAGMKDTITAYYSATCCYPKVDIYAYDIQGNYIRESINVKANSGGLKTGEIAAIVLGILLLIALILFIVFLVKYCKKKRSASFPQQTAR</sequence>
<organism evidence="3">
    <name type="scientific">Timema bartmani</name>
    <dbReference type="NCBI Taxonomy" id="61472"/>
    <lineage>
        <taxon>Eukaryota</taxon>
        <taxon>Metazoa</taxon>
        <taxon>Ecdysozoa</taxon>
        <taxon>Arthropoda</taxon>
        <taxon>Hexapoda</taxon>
        <taxon>Insecta</taxon>
        <taxon>Pterygota</taxon>
        <taxon>Neoptera</taxon>
        <taxon>Polyneoptera</taxon>
        <taxon>Phasmatodea</taxon>
        <taxon>Timematodea</taxon>
        <taxon>Timematoidea</taxon>
        <taxon>Timematidae</taxon>
        <taxon>Timema</taxon>
    </lineage>
</organism>
<feature type="transmembrane region" description="Helical" evidence="2">
    <location>
        <begin position="56"/>
        <end position="75"/>
    </location>
</feature>
<keyword evidence="2" id="KW-0812">Transmembrane</keyword>
<evidence type="ECO:0000256" key="1">
    <source>
        <dbReference type="SAM" id="MobiDB-lite"/>
    </source>
</evidence>
<accession>A0A7R9ESW6</accession>